<comment type="caution">
    <text evidence="2">The sequence shown here is derived from an EMBL/GenBank/DDBJ whole genome shotgun (WGS) entry which is preliminary data.</text>
</comment>
<dbReference type="AlphaFoldDB" id="A0A0C2E8U4"/>
<keyword evidence="3" id="KW-1185">Reference proteome</keyword>
<name>A0A0C2E8U4_9PSED</name>
<evidence type="ECO:0000256" key="1">
    <source>
        <dbReference type="SAM" id="MobiDB-lite"/>
    </source>
</evidence>
<organism evidence="2 3">
    <name type="scientific">Pseudomonas batumici</name>
    <dbReference type="NCBI Taxonomy" id="226910"/>
    <lineage>
        <taxon>Bacteria</taxon>
        <taxon>Pseudomonadati</taxon>
        <taxon>Pseudomonadota</taxon>
        <taxon>Gammaproteobacteria</taxon>
        <taxon>Pseudomonadales</taxon>
        <taxon>Pseudomonadaceae</taxon>
        <taxon>Pseudomonas</taxon>
    </lineage>
</organism>
<feature type="region of interest" description="Disordered" evidence="1">
    <location>
        <begin position="1"/>
        <end position="27"/>
    </location>
</feature>
<evidence type="ECO:0000313" key="3">
    <source>
        <dbReference type="Proteomes" id="UP000031535"/>
    </source>
</evidence>
<evidence type="ECO:0000313" key="2">
    <source>
        <dbReference type="EMBL" id="KIH82289.1"/>
    </source>
</evidence>
<proteinExistence type="predicted"/>
<gene>
    <name evidence="2" type="ORF">UCMB321_3965</name>
</gene>
<dbReference type="EMBL" id="JXDG01000054">
    <property type="protein sequence ID" value="KIH82289.1"/>
    <property type="molecule type" value="Genomic_DNA"/>
</dbReference>
<accession>A0A0C2E8U4</accession>
<reference evidence="2 3" key="1">
    <citation type="submission" date="2015-01" db="EMBL/GenBank/DDBJ databases">
        <title>Complete genome of Pseudomonas batumici UCM B-321 producer of the batumin antibiotic with strong antistaphilococcal and potential anticancer activity.</title>
        <authorList>
            <person name="Klochko V.V."/>
            <person name="Zelena L.B."/>
            <person name="Elena K.A."/>
            <person name="Reva O.N."/>
        </authorList>
    </citation>
    <scope>NUCLEOTIDE SEQUENCE [LARGE SCALE GENOMIC DNA]</scope>
    <source>
        <strain evidence="2 3">UCM B-321</strain>
    </source>
</reference>
<protein>
    <submittedName>
        <fullName evidence="2">Uncharacterized protein</fullName>
    </submittedName>
</protein>
<sequence>MSFFSSQHQRSHGVAEQPLKNKTQPSRIRVMYYSHTPLFTAKIHLHEKAHTS</sequence>
<dbReference type="Proteomes" id="UP000031535">
    <property type="component" value="Unassembled WGS sequence"/>
</dbReference>